<dbReference type="NCBIfam" id="TIGR03089">
    <property type="entry name" value="TIGR03089 family protein"/>
    <property type="match status" value="1"/>
</dbReference>
<gene>
    <name evidence="1" type="ORF">Cch01nite_08880</name>
</gene>
<dbReference type="SUPFAM" id="SSF56801">
    <property type="entry name" value="Acetyl-CoA synthetase-like"/>
    <property type="match status" value="1"/>
</dbReference>
<dbReference type="InterPro" id="IPR042099">
    <property type="entry name" value="ANL_N_sf"/>
</dbReference>
<keyword evidence="2" id="KW-1185">Reference proteome</keyword>
<evidence type="ECO:0000313" key="1">
    <source>
        <dbReference type="EMBL" id="GIG20164.1"/>
    </source>
</evidence>
<dbReference type="Gene3D" id="3.40.50.12780">
    <property type="entry name" value="N-terminal domain of ligase-like"/>
    <property type="match status" value="1"/>
</dbReference>
<dbReference type="Proteomes" id="UP000632740">
    <property type="component" value="Unassembled WGS sequence"/>
</dbReference>
<sequence>MSPYPEGVPETTIADLLTLLTREPGRPRITWYGDDGERVELSGAVLENWVNKTANLLVEEFDAGPGTRVLLDLPGHWRTVVWALAVWRVGACVVLPDDAADHVPSDVVVTDRPGAHHDRGHQVVAVALPALARSFDGERPAGSLDAAGAVMTYADVLQWAPAVQPDEPGLDDGTVVPHASLRDEALLASGTTGRALRTARPRGDRRALLEPLGDLATDGSSVLASPATSEALRADDARRQRLVDSERITADLVS</sequence>
<name>A0A919P2B9_9CELL</name>
<dbReference type="AlphaFoldDB" id="A0A919P2B9"/>
<proteinExistence type="predicted"/>
<accession>A0A919P2B9</accession>
<dbReference type="EMBL" id="BONK01000002">
    <property type="protein sequence ID" value="GIG20164.1"/>
    <property type="molecule type" value="Genomic_DNA"/>
</dbReference>
<reference evidence="1" key="1">
    <citation type="submission" date="2021-01" db="EMBL/GenBank/DDBJ databases">
        <title>Whole genome shotgun sequence of Cellulomonas chitinilytica NBRC 110799.</title>
        <authorList>
            <person name="Komaki H."/>
            <person name="Tamura T."/>
        </authorList>
    </citation>
    <scope>NUCLEOTIDE SEQUENCE</scope>
    <source>
        <strain evidence="1">NBRC 110799</strain>
    </source>
</reference>
<evidence type="ECO:0000313" key="2">
    <source>
        <dbReference type="Proteomes" id="UP000632740"/>
    </source>
</evidence>
<organism evidence="1 2">
    <name type="scientific">Cellulomonas chitinilytica</name>
    <dbReference type="NCBI Taxonomy" id="398759"/>
    <lineage>
        <taxon>Bacteria</taxon>
        <taxon>Bacillati</taxon>
        <taxon>Actinomycetota</taxon>
        <taxon>Actinomycetes</taxon>
        <taxon>Micrococcales</taxon>
        <taxon>Cellulomonadaceae</taxon>
        <taxon>Cellulomonas</taxon>
    </lineage>
</organism>
<protein>
    <submittedName>
        <fullName evidence="1">Acyl-CoA synthetase</fullName>
    </submittedName>
</protein>
<comment type="caution">
    <text evidence="1">The sequence shown here is derived from an EMBL/GenBank/DDBJ whole genome shotgun (WGS) entry which is preliminary data.</text>
</comment>
<dbReference type="InterPro" id="IPR017523">
    <property type="entry name" value="Rv3268"/>
</dbReference>